<name>A0A5B7IXN7_PORTR</name>
<dbReference type="EMBL" id="VSRR010080464">
    <property type="protein sequence ID" value="MPC89270.1"/>
    <property type="molecule type" value="Genomic_DNA"/>
</dbReference>
<accession>A0A5B7IXN7</accession>
<sequence>MVYLSNKLLGGSVIGYGSDGQEVEGLDAKFMTPVGCRNCEGRAGCGKGRVFSLPLRTFASPRGRAVPGGGSLVGRLREADKF</sequence>
<dbReference type="AlphaFoldDB" id="A0A5B7IXN7"/>
<protein>
    <submittedName>
        <fullName evidence="1">Uncharacterized protein</fullName>
    </submittedName>
</protein>
<comment type="caution">
    <text evidence="1">The sequence shown here is derived from an EMBL/GenBank/DDBJ whole genome shotgun (WGS) entry which is preliminary data.</text>
</comment>
<proteinExistence type="predicted"/>
<gene>
    <name evidence="1" type="ORF">E2C01_084208</name>
</gene>
<dbReference type="Proteomes" id="UP000324222">
    <property type="component" value="Unassembled WGS sequence"/>
</dbReference>
<organism evidence="1 2">
    <name type="scientific">Portunus trituberculatus</name>
    <name type="common">Swimming crab</name>
    <name type="synonym">Neptunus trituberculatus</name>
    <dbReference type="NCBI Taxonomy" id="210409"/>
    <lineage>
        <taxon>Eukaryota</taxon>
        <taxon>Metazoa</taxon>
        <taxon>Ecdysozoa</taxon>
        <taxon>Arthropoda</taxon>
        <taxon>Crustacea</taxon>
        <taxon>Multicrustacea</taxon>
        <taxon>Malacostraca</taxon>
        <taxon>Eumalacostraca</taxon>
        <taxon>Eucarida</taxon>
        <taxon>Decapoda</taxon>
        <taxon>Pleocyemata</taxon>
        <taxon>Brachyura</taxon>
        <taxon>Eubrachyura</taxon>
        <taxon>Portunoidea</taxon>
        <taxon>Portunidae</taxon>
        <taxon>Portuninae</taxon>
        <taxon>Portunus</taxon>
    </lineage>
</organism>
<evidence type="ECO:0000313" key="2">
    <source>
        <dbReference type="Proteomes" id="UP000324222"/>
    </source>
</evidence>
<evidence type="ECO:0000313" key="1">
    <source>
        <dbReference type="EMBL" id="MPC89270.1"/>
    </source>
</evidence>
<reference evidence="1 2" key="1">
    <citation type="submission" date="2019-05" db="EMBL/GenBank/DDBJ databases">
        <title>Another draft genome of Portunus trituberculatus and its Hox gene families provides insights of decapod evolution.</title>
        <authorList>
            <person name="Jeong J.-H."/>
            <person name="Song I."/>
            <person name="Kim S."/>
            <person name="Choi T."/>
            <person name="Kim D."/>
            <person name="Ryu S."/>
            <person name="Kim W."/>
        </authorList>
    </citation>
    <scope>NUCLEOTIDE SEQUENCE [LARGE SCALE GENOMIC DNA]</scope>
    <source>
        <tissue evidence="1">Muscle</tissue>
    </source>
</reference>
<keyword evidence="2" id="KW-1185">Reference proteome</keyword>